<dbReference type="KEGG" id="hde:HDEF_1564"/>
<keyword evidence="3" id="KW-1185">Reference proteome</keyword>
<evidence type="ECO:0000256" key="1">
    <source>
        <dbReference type="SAM" id="Phobius"/>
    </source>
</evidence>
<sequence>MQGRDGFYGDVHESVFFPFQCDTVSMVLRWLKLYYIILLKTGFMLFAFLPFRQG</sequence>
<proteinExistence type="predicted"/>
<keyword evidence="1" id="KW-1133">Transmembrane helix</keyword>
<dbReference type="Proteomes" id="UP000002334">
    <property type="component" value="Chromosome"/>
</dbReference>
<dbReference type="AlphaFoldDB" id="C4K6I7"/>
<gene>
    <name evidence="2" type="ordered locus">HDEF_1564</name>
</gene>
<keyword evidence="1" id="KW-0812">Transmembrane</keyword>
<feature type="transmembrane region" description="Helical" evidence="1">
    <location>
        <begin position="33"/>
        <end position="51"/>
    </location>
</feature>
<evidence type="ECO:0000313" key="3">
    <source>
        <dbReference type="Proteomes" id="UP000002334"/>
    </source>
</evidence>
<protein>
    <submittedName>
        <fullName evidence="2">Uncharacterized protein</fullName>
    </submittedName>
</protein>
<accession>C4K6I7</accession>
<reference evidence="2 3" key="1">
    <citation type="journal article" date="2009" name="Proc. Natl. Acad. Sci. U.S.A.">
        <title>Hamiltonella defensa, genome evolution of protective bacterial endosymbiont from pathogenic ancestors.</title>
        <authorList>
            <person name="Degnan P.H."/>
            <person name="Yu Y."/>
            <person name="Sisneros N."/>
            <person name="Wing R.A."/>
            <person name="Moran N.A."/>
        </authorList>
    </citation>
    <scope>NUCLEOTIDE SEQUENCE [LARGE SCALE GENOMIC DNA]</scope>
    <source>
        <strain evidence="3">5AT</strain>
    </source>
</reference>
<dbReference type="EMBL" id="CP001277">
    <property type="protein sequence ID" value="ACQ68179.1"/>
    <property type="molecule type" value="Genomic_DNA"/>
</dbReference>
<dbReference type="HOGENOM" id="CLU_3044037_0_0_6"/>
<name>C4K6I7_HAMD5</name>
<keyword evidence="1" id="KW-0472">Membrane</keyword>
<organism evidence="2 3">
    <name type="scientific">Hamiltonella defensa subsp. Acyrthosiphon pisum (strain 5AT)</name>
    <dbReference type="NCBI Taxonomy" id="572265"/>
    <lineage>
        <taxon>Bacteria</taxon>
        <taxon>Pseudomonadati</taxon>
        <taxon>Pseudomonadota</taxon>
        <taxon>Gammaproteobacteria</taxon>
        <taxon>Enterobacterales</taxon>
        <taxon>Enterobacteriaceae</taxon>
        <taxon>aphid secondary symbionts</taxon>
        <taxon>Candidatus Williamhamiltonella</taxon>
    </lineage>
</organism>
<evidence type="ECO:0000313" key="2">
    <source>
        <dbReference type="EMBL" id="ACQ68179.1"/>
    </source>
</evidence>